<protein>
    <submittedName>
        <fullName evidence="5">N-acetyltransferase</fullName>
    </submittedName>
</protein>
<keyword evidence="1 5" id="KW-0808">Transferase</keyword>
<dbReference type="Gene3D" id="3.40.630.30">
    <property type="match status" value="1"/>
</dbReference>
<feature type="domain" description="N-acetyltransferase" evidence="4">
    <location>
        <begin position="19"/>
        <end position="191"/>
    </location>
</feature>
<proteinExistence type="inferred from homology"/>
<dbReference type="SUPFAM" id="SSF55729">
    <property type="entry name" value="Acyl-CoA N-acyltransferases (Nat)"/>
    <property type="match status" value="1"/>
</dbReference>
<dbReference type="InterPro" id="IPR051531">
    <property type="entry name" value="N-acetyltransferase"/>
</dbReference>
<dbReference type="PANTHER" id="PTHR43792">
    <property type="entry name" value="GNAT FAMILY, PUTATIVE (AFU_ORTHOLOGUE AFUA_3G00765)-RELATED-RELATED"/>
    <property type="match status" value="1"/>
</dbReference>
<dbReference type="Proteomes" id="UP000253759">
    <property type="component" value="Unassembled WGS sequence"/>
</dbReference>
<evidence type="ECO:0000256" key="3">
    <source>
        <dbReference type="ARBA" id="ARBA00038502"/>
    </source>
</evidence>
<dbReference type="GO" id="GO:0005737">
    <property type="term" value="C:cytoplasm"/>
    <property type="evidence" value="ECO:0007669"/>
    <property type="project" value="TreeGrafter"/>
</dbReference>
<accession>A0A369WBD8</accession>
<evidence type="ECO:0000256" key="2">
    <source>
        <dbReference type="ARBA" id="ARBA00023315"/>
    </source>
</evidence>
<evidence type="ECO:0000313" key="6">
    <source>
        <dbReference type="Proteomes" id="UP000253759"/>
    </source>
</evidence>
<evidence type="ECO:0000259" key="4">
    <source>
        <dbReference type="PROSITE" id="PS51186"/>
    </source>
</evidence>
<dbReference type="RefSeq" id="WP_114644340.1">
    <property type="nucleotide sequence ID" value="NZ_QQNH01000001.1"/>
</dbReference>
<dbReference type="EMBL" id="QQNH01000001">
    <property type="protein sequence ID" value="RDE10622.1"/>
    <property type="molecule type" value="Genomic_DNA"/>
</dbReference>
<organism evidence="5 6">
    <name type="scientific">Pelagibacterium lacus</name>
    <dbReference type="NCBI Taxonomy" id="2282655"/>
    <lineage>
        <taxon>Bacteria</taxon>
        <taxon>Pseudomonadati</taxon>
        <taxon>Pseudomonadota</taxon>
        <taxon>Alphaproteobacteria</taxon>
        <taxon>Hyphomicrobiales</taxon>
        <taxon>Devosiaceae</taxon>
        <taxon>Pelagibacterium</taxon>
    </lineage>
</organism>
<keyword evidence="2" id="KW-0012">Acyltransferase</keyword>
<dbReference type="AlphaFoldDB" id="A0A369WBD8"/>
<dbReference type="InterPro" id="IPR016181">
    <property type="entry name" value="Acyl_CoA_acyltransferase"/>
</dbReference>
<gene>
    <name evidence="5" type="ORF">DVH29_01350</name>
</gene>
<dbReference type="PANTHER" id="PTHR43792:SF8">
    <property type="entry name" value="[RIBOSOMAL PROTEIN US5]-ALANINE N-ACETYLTRANSFERASE"/>
    <property type="match status" value="1"/>
</dbReference>
<dbReference type="OrthoDB" id="9801669at2"/>
<reference evidence="6" key="1">
    <citation type="submission" date="2018-07" db="EMBL/GenBank/DDBJ databases">
        <authorList>
            <person name="Liu B.-T."/>
            <person name="Du Z."/>
        </authorList>
    </citation>
    <scope>NUCLEOTIDE SEQUENCE [LARGE SCALE GENOMIC DNA]</scope>
    <source>
        <strain evidence="6">XYN52</strain>
    </source>
</reference>
<dbReference type="GO" id="GO:0008999">
    <property type="term" value="F:protein-N-terminal-alanine acetyltransferase activity"/>
    <property type="evidence" value="ECO:0007669"/>
    <property type="project" value="TreeGrafter"/>
</dbReference>
<dbReference type="PROSITE" id="PS51186">
    <property type="entry name" value="GNAT"/>
    <property type="match status" value="1"/>
</dbReference>
<dbReference type="InterPro" id="IPR000182">
    <property type="entry name" value="GNAT_dom"/>
</dbReference>
<evidence type="ECO:0000256" key="1">
    <source>
        <dbReference type="ARBA" id="ARBA00022679"/>
    </source>
</evidence>
<dbReference type="Pfam" id="PF13302">
    <property type="entry name" value="Acetyltransf_3"/>
    <property type="match status" value="1"/>
</dbReference>
<sequence>MFSLAAVRSQLPTIRSDGLLLRLPQQADYSDWQALRRASRSFLTPFEPRWSESELGPRSFSARVRRNRREALEGTDYSLFIFTADGPRPTLVGGLTLSNVRRRAFQNVTLGYWMGAQFSGKGIMTRAVALVLPFVFDTLNLHRIEAACLPDNAASRRVLSRNGFAEIGIAERYLQINGEWRDHMLFALTQERYDSLAG</sequence>
<comment type="caution">
    <text evidence="5">The sequence shown here is derived from an EMBL/GenBank/DDBJ whole genome shotgun (WGS) entry which is preliminary data.</text>
</comment>
<comment type="similarity">
    <text evidence="3">Belongs to the acetyltransferase family. RimJ subfamily.</text>
</comment>
<keyword evidence="6" id="KW-1185">Reference proteome</keyword>
<name>A0A369WBD8_9HYPH</name>
<evidence type="ECO:0000313" key="5">
    <source>
        <dbReference type="EMBL" id="RDE10622.1"/>
    </source>
</evidence>